<dbReference type="SUPFAM" id="SSF55469">
    <property type="entry name" value="FMN-dependent nitroreductase-like"/>
    <property type="match status" value="1"/>
</dbReference>
<accession>A0ABY7A7E1</accession>
<keyword evidence="4 5" id="KW-0560">Oxidoreductase</keyword>
<dbReference type="Pfam" id="PF00881">
    <property type="entry name" value="Nitroreductase"/>
    <property type="match status" value="1"/>
</dbReference>
<sequence>MNETIKLIQDHRSIRSFLDKEVDDAVIDEILRSAQAMPNSINGQQTSVIVIKDKDTKKKIAEYTGNQTWIENAPVFLLFLIDFYKTKLAAEKNGLTQAIHESVEGTMVGTFDAGLQMGAAIISAESLGLGIVPIGGVRKNPAELIELLKLPEYTYPAVGLALGYPKDHSHKKPRLPFDTFKHEEFYHTSGLLESMEQYDKNMEDYLKEIGREQEGNWSKFTSSIYQSIYYPEVYPTLKKQKFLNDK</sequence>
<comment type="similarity">
    <text evidence="1 5">Belongs to the flavin oxidoreductase frp family.</text>
</comment>
<dbReference type="RefSeq" id="WP_024835357.1">
    <property type="nucleotide sequence ID" value="NZ_CP113524.1"/>
</dbReference>
<dbReference type="InterPro" id="IPR016446">
    <property type="entry name" value="Flavin_OxRdtase_Frp"/>
</dbReference>
<protein>
    <submittedName>
        <fullName evidence="7">NADPH-dependent oxidoreductase</fullName>
    </submittedName>
</protein>
<dbReference type="PANTHER" id="PTHR43425:SF2">
    <property type="entry name" value="OXYGEN-INSENSITIVE NADPH NITROREDUCTASE"/>
    <property type="match status" value="1"/>
</dbReference>
<evidence type="ECO:0000256" key="4">
    <source>
        <dbReference type="ARBA" id="ARBA00023002"/>
    </source>
</evidence>
<organism evidence="7 8">
    <name type="scientific">Lacrimispora xylanolytica</name>
    <dbReference type="NCBI Taxonomy" id="29375"/>
    <lineage>
        <taxon>Bacteria</taxon>
        <taxon>Bacillati</taxon>
        <taxon>Bacillota</taxon>
        <taxon>Clostridia</taxon>
        <taxon>Lachnospirales</taxon>
        <taxon>Lachnospiraceae</taxon>
        <taxon>Lacrimispora</taxon>
    </lineage>
</organism>
<keyword evidence="3 5" id="KW-0288">FMN</keyword>
<dbReference type="PANTHER" id="PTHR43425">
    <property type="entry name" value="OXYGEN-INSENSITIVE NADPH NITROREDUCTASE"/>
    <property type="match status" value="1"/>
</dbReference>
<dbReference type="Gene3D" id="3.40.109.10">
    <property type="entry name" value="NADH Oxidase"/>
    <property type="match status" value="1"/>
</dbReference>
<evidence type="ECO:0000313" key="8">
    <source>
        <dbReference type="Proteomes" id="UP001163115"/>
    </source>
</evidence>
<keyword evidence="5" id="KW-0521">NADP</keyword>
<evidence type="ECO:0000256" key="2">
    <source>
        <dbReference type="ARBA" id="ARBA00022630"/>
    </source>
</evidence>
<dbReference type="Proteomes" id="UP001163115">
    <property type="component" value="Chromosome"/>
</dbReference>
<dbReference type="InterPro" id="IPR029479">
    <property type="entry name" value="Nitroreductase"/>
</dbReference>
<dbReference type="CDD" id="cd02146">
    <property type="entry name" value="NfsA-like"/>
    <property type="match status" value="1"/>
</dbReference>
<keyword evidence="8" id="KW-1185">Reference proteome</keyword>
<evidence type="ECO:0000256" key="1">
    <source>
        <dbReference type="ARBA" id="ARBA00008366"/>
    </source>
</evidence>
<dbReference type="PIRSF" id="PIRSF005426">
    <property type="entry name" value="Frp"/>
    <property type="match status" value="1"/>
</dbReference>
<dbReference type="EMBL" id="CP113524">
    <property type="protein sequence ID" value="WAJ22471.1"/>
    <property type="molecule type" value="Genomic_DNA"/>
</dbReference>
<evidence type="ECO:0000259" key="6">
    <source>
        <dbReference type="Pfam" id="PF00881"/>
    </source>
</evidence>
<evidence type="ECO:0000256" key="3">
    <source>
        <dbReference type="ARBA" id="ARBA00022643"/>
    </source>
</evidence>
<name>A0ABY7A7E1_9FIRM</name>
<evidence type="ECO:0000256" key="5">
    <source>
        <dbReference type="PIRNR" id="PIRNR005426"/>
    </source>
</evidence>
<evidence type="ECO:0000313" key="7">
    <source>
        <dbReference type="EMBL" id="WAJ22471.1"/>
    </source>
</evidence>
<dbReference type="InterPro" id="IPR000415">
    <property type="entry name" value="Nitroreductase-like"/>
</dbReference>
<gene>
    <name evidence="7" type="ORF">OW255_12895</name>
</gene>
<proteinExistence type="inferred from homology"/>
<reference evidence="7" key="1">
    <citation type="submission" date="2022-11" db="EMBL/GenBank/DDBJ databases">
        <title>Lacrimispora xylanolytica sy1, complete genome.</title>
        <authorList>
            <person name="Choi S."/>
        </authorList>
    </citation>
    <scope>NUCLEOTIDE SEQUENCE</scope>
    <source>
        <strain evidence="7">Sy1</strain>
    </source>
</reference>
<keyword evidence="2 5" id="KW-0285">Flavoprotein</keyword>
<feature type="domain" description="Nitroreductase" evidence="6">
    <location>
        <begin position="8"/>
        <end position="164"/>
    </location>
</feature>